<evidence type="ECO:0000256" key="1">
    <source>
        <dbReference type="SAM" id="MobiDB-lite"/>
    </source>
</evidence>
<gene>
    <name evidence="2" type="ORF">CfE428DRAFT_3638</name>
</gene>
<keyword evidence="3" id="KW-1185">Reference proteome</keyword>
<reference evidence="2 3" key="1">
    <citation type="journal article" date="2011" name="J. Bacteriol.">
        <title>Genome sequence of Chthoniobacter flavus Ellin428, an aerobic heterotrophic soil bacterium.</title>
        <authorList>
            <person name="Kant R."/>
            <person name="van Passel M.W."/>
            <person name="Palva A."/>
            <person name="Lucas S."/>
            <person name="Lapidus A."/>
            <person name="Glavina Del Rio T."/>
            <person name="Dalin E."/>
            <person name="Tice H."/>
            <person name="Bruce D."/>
            <person name="Goodwin L."/>
            <person name="Pitluck S."/>
            <person name="Larimer F.W."/>
            <person name="Land M.L."/>
            <person name="Hauser L."/>
            <person name="Sangwan P."/>
            <person name="de Vos W.M."/>
            <person name="Janssen P.H."/>
            <person name="Smidt H."/>
        </authorList>
    </citation>
    <scope>NUCLEOTIDE SEQUENCE [LARGE SCALE GENOMIC DNA]</scope>
    <source>
        <strain evidence="2 3">Ellin428</strain>
    </source>
</reference>
<sequence length="64" mass="6970">MIALNTAHSDTWRNMGNASRQPERCVDAASARPTVKVLMFCVRTMKTCISSPSPGKARDMSGMP</sequence>
<name>B4D400_9BACT</name>
<accession>B4D400</accession>
<proteinExistence type="predicted"/>
<dbReference type="InParanoid" id="B4D400"/>
<feature type="compositionally biased region" description="Polar residues" evidence="1">
    <location>
        <begin position="1"/>
        <end position="20"/>
    </location>
</feature>
<comment type="caution">
    <text evidence="2">The sequence shown here is derived from an EMBL/GenBank/DDBJ whole genome shotgun (WGS) entry which is preliminary data.</text>
</comment>
<dbReference type="EMBL" id="ABVL01000010">
    <property type="protein sequence ID" value="EDY18980.1"/>
    <property type="molecule type" value="Genomic_DNA"/>
</dbReference>
<protein>
    <submittedName>
        <fullName evidence="2">Uncharacterized protein</fullName>
    </submittedName>
</protein>
<feature type="region of interest" description="Disordered" evidence="1">
    <location>
        <begin position="1"/>
        <end position="26"/>
    </location>
</feature>
<evidence type="ECO:0000313" key="2">
    <source>
        <dbReference type="EMBL" id="EDY18980.1"/>
    </source>
</evidence>
<dbReference type="STRING" id="497964.CfE428DRAFT_3638"/>
<dbReference type="AlphaFoldDB" id="B4D400"/>
<organism evidence="2 3">
    <name type="scientific">Chthoniobacter flavus Ellin428</name>
    <dbReference type="NCBI Taxonomy" id="497964"/>
    <lineage>
        <taxon>Bacteria</taxon>
        <taxon>Pseudomonadati</taxon>
        <taxon>Verrucomicrobiota</taxon>
        <taxon>Spartobacteria</taxon>
        <taxon>Chthoniobacterales</taxon>
        <taxon>Chthoniobacteraceae</taxon>
        <taxon>Chthoniobacter</taxon>
    </lineage>
</organism>
<evidence type="ECO:0000313" key="3">
    <source>
        <dbReference type="Proteomes" id="UP000005824"/>
    </source>
</evidence>
<dbReference type="Proteomes" id="UP000005824">
    <property type="component" value="Unassembled WGS sequence"/>
</dbReference>